<organism evidence="1 2">
    <name type="scientific">Gekko japonicus</name>
    <name type="common">Schlegel's Japanese gecko</name>
    <dbReference type="NCBI Taxonomy" id="146911"/>
    <lineage>
        <taxon>Eukaryota</taxon>
        <taxon>Metazoa</taxon>
        <taxon>Chordata</taxon>
        <taxon>Craniata</taxon>
        <taxon>Vertebrata</taxon>
        <taxon>Euteleostomi</taxon>
        <taxon>Lepidosauria</taxon>
        <taxon>Squamata</taxon>
        <taxon>Bifurcata</taxon>
        <taxon>Gekkota</taxon>
        <taxon>Gekkonidae</taxon>
        <taxon>Gekkoninae</taxon>
        <taxon>Gekko</taxon>
    </lineage>
</organism>
<dbReference type="PANTHER" id="PTHR46883">
    <property type="entry name" value="BARDET-BIEDL SYNDROME 12 PROTEIN"/>
    <property type="match status" value="1"/>
</dbReference>
<dbReference type="GeneID" id="107109557"/>
<dbReference type="Gene3D" id="1.10.560.10">
    <property type="entry name" value="GroEL-like equatorial domain"/>
    <property type="match status" value="2"/>
</dbReference>
<dbReference type="RefSeq" id="XP_015265704.1">
    <property type="nucleotide sequence ID" value="XM_015410218.1"/>
</dbReference>
<dbReference type="SUPFAM" id="SSF48592">
    <property type="entry name" value="GroEL equatorial domain-like"/>
    <property type="match status" value="1"/>
</dbReference>
<dbReference type="Gene3D" id="3.50.7.10">
    <property type="entry name" value="GroEL"/>
    <property type="match status" value="1"/>
</dbReference>
<dbReference type="InterPro" id="IPR027413">
    <property type="entry name" value="GROEL-like_equatorial_sf"/>
</dbReference>
<gene>
    <name evidence="2" type="primary">BBS12</name>
</gene>
<evidence type="ECO:0000313" key="1">
    <source>
        <dbReference type="Proteomes" id="UP000694871"/>
    </source>
</evidence>
<dbReference type="Gene3D" id="3.30.260.10">
    <property type="entry name" value="TCP-1-like chaperonin intermediate domain"/>
    <property type="match status" value="2"/>
</dbReference>
<sequence>MNRKRHLGLQQLSSLASVVKTFLGPIKSSKFIVDKRTYGSVLICSVVRLLESLDSNNTVGQLLNDTIQAQNKEYKTGTTTLLFLVSAWSSAVLECLEQGVPLSIIVTLMSEGLNSCIEQVQCLTISIQDVTQKLDDIPMKCNKKVLIRICFGTTGRQIIETKTLGMSESYSCVCPGYVMSLCPEKAAIAKQLQDRPLDIVLIAGDLTDTYRHLGFNRSQNVRMVLESGNKRIAQFRGKMLVTYVQGNICESLEEKCFLHNILIINQVTHAVLQAFSNITGAEIVTYLAQVNEHCVGKDVYLNYWGTGESSWRELDSRVPIVITAKGIHLVTVVLSSPILSKMQATEDNFWTCAYCVHHALLDNAVFPGSGVVELLCLSYLEKLGKEVKSSTKEFHTDNQK</sequence>
<dbReference type="InterPro" id="IPR027409">
    <property type="entry name" value="GroEL-like_apical_dom_sf"/>
</dbReference>
<dbReference type="Pfam" id="PF00118">
    <property type="entry name" value="Cpn60_TCP1"/>
    <property type="match status" value="2"/>
</dbReference>
<name>A0ABM1JW67_GEKJA</name>
<reference evidence="2" key="1">
    <citation type="submission" date="2025-08" db="UniProtKB">
        <authorList>
            <consortium name="RefSeq"/>
        </authorList>
    </citation>
    <scope>IDENTIFICATION</scope>
</reference>
<dbReference type="Proteomes" id="UP000694871">
    <property type="component" value="Unplaced"/>
</dbReference>
<dbReference type="InterPro" id="IPR002423">
    <property type="entry name" value="Cpn60/GroEL/TCP-1"/>
</dbReference>
<dbReference type="PANTHER" id="PTHR46883:SF1">
    <property type="entry name" value="BARDET-BIEDL SYNDROME 12 PROTEIN"/>
    <property type="match status" value="1"/>
</dbReference>
<evidence type="ECO:0000313" key="2">
    <source>
        <dbReference type="RefSeq" id="XP_015265704.1"/>
    </source>
</evidence>
<protein>
    <submittedName>
        <fullName evidence="2">Bardet-Biedl syndrome 12 protein</fullName>
    </submittedName>
</protein>
<accession>A0ABM1JW67</accession>
<keyword evidence="1" id="KW-1185">Reference proteome</keyword>
<dbReference type="InterPro" id="IPR027410">
    <property type="entry name" value="TCP-1-like_intermed_sf"/>
</dbReference>
<dbReference type="InterPro" id="IPR042984">
    <property type="entry name" value="BBS12"/>
</dbReference>
<proteinExistence type="predicted"/>